<dbReference type="STRING" id="863239.GCA_000213935_00563"/>
<proteinExistence type="predicted"/>
<dbReference type="SUPFAM" id="SSF48317">
    <property type="entry name" value="Acid phosphatase/Vanadium-dependent haloperoxidase"/>
    <property type="match status" value="1"/>
</dbReference>
<dbReference type="InterPro" id="IPR036938">
    <property type="entry name" value="PAP2/HPO_sf"/>
</dbReference>
<accession>A0A3D4T113</accession>
<dbReference type="EMBL" id="DQID01000173">
    <property type="protein sequence ID" value="HCT14440.1"/>
    <property type="molecule type" value="Genomic_DNA"/>
</dbReference>
<feature type="transmembrane region" description="Helical" evidence="2">
    <location>
        <begin position="209"/>
        <end position="228"/>
    </location>
</feature>
<feature type="transmembrane region" description="Helical" evidence="2">
    <location>
        <begin position="37"/>
        <end position="55"/>
    </location>
</feature>
<sequence length="246" mass="25902">MGNHTRTAAPTVRPSAPALPTTPVTPVLPPAALGRRLLRTAVILVILAVLAWPVRTVVHRVIAEGFADSPLAGPAGFIADKGLLVIVAVAAVTAVWTFRRDRAALLRLLCGGVGVVLAYLTSELVKMVVTENRPCAGGDVTTVLACPTGGDWSWPSNHSVIAAAIATACILALPWQRWFVATVCTLAGVEAFSRVAAGVHYAHDALSGLALGLVVVTLTVIVLVPRVAPVVDRMTRRRQTSPQYYE</sequence>
<evidence type="ECO:0000313" key="4">
    <source>
        <dbReference type="EMBL" id="HCT14440.1"/>
    </source>
</evidence>
<evidence type="ECO:0000313" key="5">
    <source>
        <dbReference type="Proteomes" id="UP000261739"/>
    </source>
</evidence>
<organism evidence="4 5">
    <name type="scientific">Corynebacterium nuruki</name>
    <dbReference type="NCBI Taxonomy" id="1032851"/>
    <lineage>
        <taxon>Bacteria</taxon>
        <taxon>Bacillati</taxon>
        <taxon>Actinomycetota</taxon>
        <taxon>Actinomycetes</taxon>
        <taxon>Mycobacteriales</taxon>
        <taxon>Corynebacteriaceae</taxon>
        <taxon>Corynebacterium</taxon>
    </lineage>
</organism>
<dbReference type="RefSeq" id="WP_273051682.1">
    <property type="nucleotide sequence ID" value="NZ_DAITTW010000050.1"/>
</dbReference>
<reference evidence="4 5" key="1">
    <citation type="journal article" date="2018" name="Nat. Biotechnol.">
        <title>A standardized bacterial taxonomy based on genome phylogeny substantially revises the tree of life.</title>
        <authorList>
            <person name="Parks D.H."/>
            <person name="Chuvochina M."/>
            <person name="Waite D.W."/>
            <person name="Rinke C."/>
            <person name="Skarshewski A."/>
            <person name="Chaumeil P.A."/>
            <person name="Hugenholtz P."/>
        </authorList>
    </citation>
    <scope>NUCLEOTIDE SEQUENCE [LARGE SCALE GENOMIC DNA]</scope>
    <source>
        <strain evidence="4">UBA11247</strain>
    </source>
</reference>
<feature type="domain" description="Phosphatidic acid phosphatase type 2/haloperoxidase" evidence="3">
    <location>
        <begin position="108"/>
        <end position="220"/>
    </location>
</feature>
<dbReference type="Pfam" id="PF01569">
    <property type="entry name" value="PAP2"/>
    <property type="match status" value="1"/>
</dbReference>
<gene>
    <name evidence="4" type="ORF">DIW82_06520</name>
</gene>
<comment type="caution">
    <text evidence="4">The sequence shown here is derived from an EMBL/GenBank/DDBJ whole genome shotgun (WGS) entry which is preliminary data.</text>
</comment>
<feature type="transmembrane region" description="Helical" evidence="2">
    <location>
        <begin position="75"/>
        <end position="98"/>
    </location>
</feature>
<keyword evidence="2" id="KW-1133">Transmembrane helix</keyword>
<dbReference type="Gene3D" id="1.20.144.10">
    <property type="entry name" value="Phosphatidic acid phosphatase type 2/haloperoxidase"/>
    <property type="match status" value="1"/>
</dbReference>
<dbReference type="Proteomes" id="UP000261739">
    <property type="component" value="Unassembled WGS sequence"/>
</dbReference>
<evidence type="ECO:0000259" key="3">
    <source>
        <dbReference type="SMART" id="SM00014"/>
    </source>
</evidence>
<evidence type="ECO:0000256" key="1">
    <source>
        <dbReference type="SAM" id="MobiDB-lite"/>
    </source>
</evidence>
<feature type="region of interest" description="Disordered" evidence="1">
    <location>
        <begin position="1"/>
        <end position="21"/>
    </location>
</feature>
<protein>
    <submittedName>
        <fullName evidence="4">Transporter</fullName>
    </submittedName>
</protein>
<dbReference type="AlphaFoldDB" id="A0A3D4T113"/>
<dbReference type="SMART" id="SM00014">
    <property type="entry name" value="acidPPc"/>
    <property type="match status" value="1"/>
</dbReference>
<name>A0A3D4T113_9CORY</name>
<keyword evidence="2" id="KW-0812">Transmembrane</keyword>
<evidence type="ECO:0000256" key="2">
    <source>
        <dbReference type="SAM" id="Phobius"/>
    </source>
</evidence>
<feature type="transmembrane region" description="Helical" evidence="2">
    <location>
        <begin position="105"/>
        <end position="122"/>
    </location>
</feature>
<keyword evidence="2" id="KW-0472">Membrane</keyword>
<dbReference type="InterPro" id="IPR000326">
    <property type="entry name" value="PAP2/HPO"/>
</dbReference>